<evidence type="ECO:0000256" key="8">
    <source>
        <dbReference type="ARBA" id="ARBA00023315"/>
    </source>
</evidence>
<evidence type="ECO:0000256" key="2">
    <source>
        <dbReference type="ARBA" id="ARBA00008655"/>
    </source>
</evidence>
<gene>
    <name evidence="11" type="ORF">SS50377_15535</name>
    <name evidence="13" type="ORF">SS50377_24611</name>
</gene>
<dbReference type="Pfam" id="PF01553">
    <property type="entry name" value="Acyltransferase"/>
    <property type="match status" value="1"/>
</dbReference>
<comment type="similarity">
    <text evidence="2">Belongs to the 1-acyl-sn-glycerol-3-phosphate acyltransferase family.</text>
</comment>
<accession>S5TWZ5</accession>
<dbReference type="PANTHER" id="PTHR23063">
    <property type="entry name" value="PHOSPHOLIPID ACYLTRANSFERASE"/>
    <property type="match status" value="1"/>
</dbReference>
<keyword evidence="3 11" id="KW-0808">Transferase</keyword>
<evidence type="ECO:0000313" key="12">
    <source>
        <dbReference type="EMBL" id="EST44536.1"/>
    </source>
</evidence>
<dbReference type="PANTHER" id="PTHR23063:SF52">
    <property type="entry name" value="LYSOPHOSPHATIDYLCHOLINE ACYLTRANSFERASE"/>
    <property type="match status" value="1"/>
</dbReference>
<dbReference type="InterPro" id="IPR002123">
    <property type="entry name" value="Plipid/glycerol_acylTrfase"/>
</dbReference>
<dbReference type="OrthoDB" id="202234at2759"/>
<keyword evidence="14" id="KW-1185">Reference proteome</keyword>
<organism evidence="11">
    <name type="scientific">Spironucleus salmonicida</name>
    <dbReference type="NCBI Taxonomy" id="348837"/>
    <lineage>
        <taxon>Eukaryota</taxon>
        <taxon>Metamonada</taxon>
        <taxon>Diplomonadida</taxon>
        <taxon>Hexamitidae</taxon>
        <taxon>Hexamitinae</taxon>
        <taxon>Spironucleus</taxon>
    </lineage>
</organism>
<dbReference type="VEuPathDB" id="GiardiaDB:SS50377_24611"/>
<evidence type="ECO:0000256" key="5">
    <source>
        <dbReference type="ARBA" id="ARBA00022989"/>
    </source>
</evidence>
<evidence type="ECO:0000313" key="11">
    <source>
        <dbReference type="EMBL" id="AGS57600.1"/>
    </source>
</evidence>
<dbReference type="GO" id="GO:0006629">
    <property type="term" value="P:lipid metabolic process"/>
    <property type="evidence" value="ECO:0007669"/>
    <property type="project" value="UniProtKB-KW"/>
</dbReference>
<keyword evidence="4 9" id="KW-0812">Transmembrane</keyword>
<proteinExistence type="inferred from homology"/>
<dbReference type="SUPFAM" id="SSF69593">
    <property type="entry name" value="Glycerol-3-phosphate (1)-acyltransferase"/>
    <property type="match status" value="1"/>
</dbReference>
<keyword evidence="6" id="KW-0443">Lipid metabolism</keyword>
<reference evidence="12 13" key="2">
    <citation type="journal article" date="2014" name="PLoS Genet.">
        <title>The Genome of Spironucleus salmonicida Highlights a Fish Pathogen Adapted to Fluctuating Environments.</title>
        <authorList>
            <person name="Xu F."/>
            <person name="Jerlstrom-Hultqvist J."/>
            <person name="Einarsson E."/>
            <person name="Astvaldsson A."/>
            <person name="Svard S.G."/>
            <person name="Andersson J.O."/>
        </authorList>
    </citation>
    <scope>NUCLEOTIDE SEQUENCE</scope>
    <source>
        <strain evidence="13">ATCC 50377</strain>
    </source>
</reference>
<comment type="subcellular location">
    <subcellularLocation>
        <location evidence="1">Membrane</location>
    </subcellularLocation>
</comment>
<dbReference type="EMBL" id="AUWU02000005">
    <property type="protein sequence ID" value="KAH0572500.1"/>
    <property type="molecule type" value="Genomic_DNA"/>
</dbReference>
<evidence type="ECO:0000256" key="4">
    <source>
        <dbReference type="ARBA" id="ARBA00022692"/>
    </source>
</evidence>
<dbReference type="EMBL" id="KI546115">
    <property type="protein sequence ID" value="EST44536.1"/>
    <property type="molecule type" value="Genomic_DNA"/>
</dbReference>
<evidence type="ECO:0000256" key="6">
    <source>
        <dbReference type="ARBA" id="ARBA00023098"/>
    </source>
</evidence>
<name>S5TWZ5_9EUKA</name>
<reference evidence="13" key="3">
    <citation type="submission" date="2020-12" db="EMBL/GenBank/DDBJ databases">
        <title>New Spironucleus salmonicida genome in near-complete chromosomes.</title>
        <authorList>
            <person name="Xu F."/>
            <person name="Kurt Z."/>
            <person name="Jimenez-Gonzalez A."/>
            <person name="Astvaldsson A."/>
            <person name="Andersson J.O."/>
            <person name="Svard S.G."/>
        </authorList>
    </citation>
    <scope>NUCLEOTIDE SEQUENCE</scope>
    <source>
        <strain evidence="13">ATCC 50377</strain>
    </source>
</reference>
<dbReference type="GO" id="GO:0016746">
    <property type="term" value="F:acyltransferase activity"/>
    <property type="evidence" value="ECO:0007669"/>
    <property type="project" value="UniProtKB-KW"/>
</dbReference>
<evidence type="ECO:0000256" key="7">
    <source>
        <dbReference type="ARBA" id="ARBA00023136"/>
    </source>
</evidence>
<dbReference type="Proteomes" id="UP000018208">
    <property type="component" value="Unassembled WGS sequence"/>
</dbReference>
<keyword evidence="7 9" id="KW-0472">Membrane</keyword>
<evidence type="ECO:0000256" key="9">
    <source>
        <dbReference type="SAM" id="Phobius"/>
    </source>
</evidence>
<dbReference type="SMART" id="SM00563">
    <property type="entry name" value="PlsC"/>
    <property type="match status" value="1"/>
</dbReference>
<dbReference type="EMBL" id="KC952878">
    <property type="protein sequence ID" value="AGS57600.1"/>
    <property type="molecule type" value="Genomic_DNA"/>
</dbReference>
<evidence type="ECO:0000256" key="1">
    <source>
        <dbReference type="ARBA" id="ARBA00004370"/>
    </source>
</evidence>
<protein>
    <submittedName>
        <fullName evidence="11 13">Acyltransferase</fullName>
    </submittedName>
</protein>
<evidence type="ECO:0000259" key="10">
    <source>
        <dbReference type="SMART" id="SM00563"/>
    </source>
</evidence>
<dbReference type="GO" id="GO:0016020">
    <property type="term" value="C:membrane"/>
    <property type="evidence" value="ECO:0007669"/>
    <property type="project" value="UniProtKB-SubCell"/>
</dbReference>
<evidence type="ECO:0000256" key="3">
    <source>
        <dbReference type="ARBA" id="ARBA00022679"/>
    </source>
</evidence>
<evidence type="ECO:0000313" key="14">
    <source>
        <dbReference type="Proteomes" id="UP000018208"/>
    </source>
</evidence>
<feature type="transmembrane region" description="Helical" evidence="9">
    <location>
        <begin position="24"/>
        <end position="49"/>
    </location>
</feature>
<keyword evidence="5 9" id="KW-1133">Transmembrane helix</keyword>
<feature type="domain" description="Phospholipid/glycerol acyltransferase" evidence="10">
    <location>
        <begin position="100"/>
        <end position="246"/>
    </location>
</feature>
<reference evidence="11" key="1">
    <citation type="journal article" date="2013" name="Nat. Commun.">
        <title>Hydrogenosomes in the diplomonad Spironucleus salmonicida.</title>
        <authorList>
            <person name="Jerlstrom-Hultqvist J."/>
            <person name="Einarsson E."/>
            <person name="Xu F."/>
            <person name="Hjort K."/>
            <person name="Ek B."/>
            <person name="Steinhauf D."/>
            <person name="Hultenby K."/>
            <person name="Bergquist J."/>
            <person name="Andersson J.O."/>
            <person name="Svard S.G."/>
        </authorList>
    </citation>
    <scope>NUCLEOTIDE SEQUENCE</scope>
    <source>
        <strain evidence="11">ATCC 50377</strain>
    </source>
</reference>
<evidence type="ECO:0000313" key="13">
    <source>
        <dbReference type="EMBL" id="KAH0572500.1"/>
    </source>
</evidence>
<keyword evidence="8 11" id="KW-0012">Acyltransferase</keyword>
<dbReference type="AlphaFoldDB" id="S5TWZ5"/>
<sequence>MSTPIHPLAVQKRWPWYVREPLTFIAFCTYVPLKACLMFFVLFIAGITAKIYQNYTNPSRPMTKKIYKQFVPRTKFVGRLLLLCHGLLYKEYGTQDPKAHVVVANHQNYLDAAIIAASGGGSAVASQGMANMWCLKQIMQLSRVLVVSRPVPKDASQSDKIKQALLYRDFAITPGRSIREQMQIRVNENNNYDRDNGFKNKKEAKWPKIIMFPEGTISSSDTLLQFRTSVFTLDQCIIQPYYIKYKTFMSLEWLTNSGYDAMCRSLLNPFGKVELHWLPSVQRHKNETPQEFALRVQQTICEAAGIQLTKYTNDDMFYYLGFKDISVCSQDYLNDFEKLGTIKDARKLYGKNYELKQQDIPKIVAALAKNK</sequence>